<evidence type="ECO:0000259" key="11">
    <source>
        <dbReference type="PROSITE" id="PS50109"/>
    </source>
</evidence>
<keyword evidence="7 12" id="KW-0418">Kinase</keyword>
<evidence type="ECO:0000313" key="12">
    <source>
        <dbReference type="EMBL" id="TDO10560.1"/>
    </source>
</evidence>
<evidence type="ECO:0000256" key="7">
    <source>
        <dbReference type="ARBA" id="ARBA00022777"/>
    </source>
</evidence>
<keyword evidence="9" id="KW-0902">Two-component regulatory system</keyword>
<comment type="catalytic activity">
    <reaction evidence="1">
        <text>ATP + protein L-histidine = ADP + protein N-phospho-L-histidine.</text>
        <dbReference type="EC" id="2.7.13.3"/>
    </reaction>
</comment>
<dbReference type="GO" id="GO:0004673">
    <property type="term" value="F:protein histidine kinase activity"/>
    <property type="evidence" value="ECO:0007669"/>
    <property type="project" value="UniProtKB-EC"/>
</dbReference>
<keyword evidence="10" id="KW-0472">Membrane</keyword>
<sequence>MIQGPAWIRGDARRLRQLWNNLIDNTCAYTAPPGRLRVCRTCRDREVRVTWEDSAPGVPEAELPRLTERLYRVEGSRSRASGGSGLGLSIATALARAHGARMEASPSSLSGLCWTLTFPAIENHPPREDAA</sequence>
<evidence type="ECO:0000256" key="2">
    <source>
        <dbReference type="ARBA" id="ARBA00004141"/>
    </source>
</evidence>
<proteinExistence type="predicted"/>
<dbReference type="PANTHER" id="PTHR45436">
    <property type="entry name" value="SENSOR HISTIDINE KINASE YKOH"/>
    <property type="match status" value="1"/>
</dbReference>
<name>A0A4R6HNL7_9GAMM</name>
<dbReference type="GO" id="GO:0000160">
    <property type="term" value="P:phosphorelay signal transduction system"/>
    <property type="evidence" value="ECO:0007669"/>
    <property type="project" value="UniProtKB-KW"/>
</dbReference>
<keyword evidence="6" id="KW-0812">Transmembrane</keyword>
<dbReference type="SUPFAM" id="SSF55874">
    <property type="entry name" value="ATPase domain of HSP90 chaperone/DNA topoisomerase II/histidine kinase"/>
    <property type="match status" value="1"/>
</dbReference>
<evidence type="ECO:0000256" key="8">
    <source>
        <dbReference type="ARBA" id="ARBA00022989"/>
    </source>
</evidence>
<dbReference type="Proteomes" id="UP000295150">
    <property type="component" value="Unassembled WGS sequence"/>
</dbReference>
<protein>
    <recommendedName>
        <fullName evidence="3">histidine kinase</fullName>
        <ecNumber evidence="3">2.7.13.3</ecNumber>
    </recommendedName>
</protein>
<keyword evidence="4" id="KW-0597">Phosphoprotein</keyword>
<comment type="subcellular location">
    <subcellularLocation>
        <location evidence="2">Membrane</location>
        <topology evidence="2">Multi-pass membrane protein</topology>
    </subcellularLocation>
</comment>
<keyword evidence="8" id="KW-1133">Transmembrane helix</keyword>
<dbReference type="EC" id="2.7.13.3" evidence="3"/>
<reference evidence="12 13" key="1">
    <citation type="submission" date="2019-03" db="EMBL/GenBank/DDBJ databases">
        <title>Freshwater and sediment microbial communities from various areas in North America, analyzing microbe dynamics in response to fracking.</title>
        <authorList>
            <person name="Lamendella R."/>
        </authorList>
    </citation>
    <scope>NUCLEOTIDE SEQUENCE [LARGE SCALE GENOMIC DNA]</scope>
    <source>
        <strain evidence="12 13">1_TX</strain>
    </source>
</reference>
<dbReference type="SMART" id="SM00387">
    <property type="entry name" value="HATPase_c"/>
    <property type="match status" value="1"/>
</dbReference>
<evidence type="ECO:0000256" key="3">
    <source>
        <dbReference type="ARBA" id="ARBA00012438"/>
    </source>
</evidence>
<evidence type="ECO:0000256" key="9">
    <source>
        <dbReference type="ARBA" id="ARBA00023012"/>
    </source>
</evidence>
<keyword evidence="13" id="KW-1185">Reference proteome</keyword>
<dbReference type="InterPro" id="IPR004358">
    <property type="entry name" value="Sig_transdc_His_kin-like_C"/>
</dbReference>
<evidence type="ECO:0000256" key="1">
    <source>
        <dbReference type="ARBA" id="ARBA00000085"/>
    </source>
</evidence>
<feature type="domain" description="Histidine kinase" evidence="11">
    <location>
        <begin position="1"/>
        <end position="122"/>
    </location>
</feature>
<comment type="caution">
    <text evidence="12">The sequence shown here is derived from an EMBL/GenBank/DDBJ whole genome shotgun (WGS) entry which is preliminary data.</text>
</comment>
<evidence type="ECO:0000256" key="6">
    <source>
        <dbReference type="ARBA" id="ARBA00022692"/>
    </source>
</evidence>
<dbReference type="PRINTS" id="PR00344">
    <property type="entry name" value="BCTRLSENSOR"/>
</dbReference>
<dbReference type="GO" id="GO:0005886">
    <property type="term" value="C:plasma membrane"/>
    <property type="evidence" value="ECO:0007669"/>
    <property type="project" value="TreeGrafter"/>
</dbReference>
<dbReference type="PROSITE" id="PS50109">
    <property type="entry name" value="HIS_KIN"/>
    <property type="match status" value="1"/>
</dbReference>
<dbReference type="AlphaFoldDB" id="A0A4R6HNL7"/>
<gene>
    <name evidence="12" type="ORF">DFO68_10585</name>
</gene>
<dbReference type="Pfam" id="PF02518">
    <property type="entry name" value="HATPase_c"/>
    <property type="match status" value="1"/>
</dbReference>
<organism evidence="12 13">
    <name type="scientific">Halomonas ventosae</name>
    <dbReference type="NCBI Taxonomy" id="229007"/>
    <lineage>
        <taxon>Bacteria</taxon>
        <taxon>Pseudomonadati</taxon>
        <taxon>Pseudomonadota</taxon>
        <taxon>Gammaproteobacteria</taxon>
        <taxon>Oceanospirillales</taxon>
        <taxon>Halomonadaceae</taxon>
        <taxon>Halomonas</taxon>
    </lineage>
</organism>
<dbReference type="PANTHER" id="PTHR45436:SF15">
    <property type="entry name" value="SENSOR HISTIDINE KINASE CUSS"/>
    <property type="match status" value="1"/>
</dbReference>
<evidence type="ECO:0000256" key="5">
    <source>
        <dbReference type="ARBA" id="ARBA00022679"/>
    </source>
</evidence>
<dbReference type="Gene3D" id="3.30.565.10">
    <property type="entry name" value="Histidine kinase-like ATPase, C-terminal domain"/>
    <property type="match status" value="1"/>
</dbReference>
<accession>A0A4R6HNL7</accession>
<dbReference type="InterPro" id="IPR005467">
    <property type="entry name" value="His_kinase_dom"/>
</dbReference>
<dbReference type="EMBL" id="SNWH01000005">
    <property type="protein sequence ID" value="TDO10560.1"/>
    <property type="molecule type" value="Genomic_DNA"/>
</dbReference>
<evidence type="ECO:0000256" key="4">
    <source>
        <dbReference type="ARBA" id="ARBA00022553"/>
    </source>
</evidence>
<dbReference type="InterPro" id="IPR003594">
    <property type="entry name" value="HATPase_dom"/>
</dbReference>
<dbReference type="InterPro" id="IPR050428">
    <property type="entry name" value="TCS_sensor_his_kinase"/>
</dbReference>
<evidence type="ECO:0000256" key="10">
    <source>
        <dbReference type="ARBA" id="ARBA00023136"/>
    </source>
</evidence>
<evidence type="ECO:0000313" key="13">
    <source>
        <dbReference type="Proteomes" id="UP000295150"/>
    </source>
</evidence>
<keyword evidence="5" id="KW-0808">Transferase</keyword>
<dbReference type="InterPro" id="IPR036890">
    <property type="entry name" value="HATPase_C_sf"/>
</dbReference>